<accession>A0ABQ8X355</accession>
<proteinExistence type="inferred from homology"/>
<dbReference type="Proteomes" id="UP001150062">
    <property type="component" value="Unassembled WGS sequence"/>
</dbReference>
<dbReference type="InterPro" id="IPR001932">
    <property type="entry name" value="PPM-type_phosphatase-like_dom"/>
</dbReference>
<dbReference type="InterPro" id="IPR015655">
    <property type="entry name" value="PP2C"/>
</dbReference>
<evidence type="ECO:0000256" key="4">
    <source>
        <dbReference type="ARBA" id="ARBA00022912"/>
    </source>
</evidence>
<evidence type="ECO:0000256" key="2">
    <source>
        <dbReference type="ARBA" id="ARBA00022723"/>
    </source>
</evidence>
<dbReference type="EMBL" id="JAOAOG010000341">
    <property type="protein sequence ID" value="KAJ6226625.1"/>
    <property type="molecule type" value="Genomic_DNA"/>
</dbReference>
<dbReference type="InterPro" id="IPR000222">
    <property type="entry name" value="PP2C_BS"/>
</dbReference>
<evidence type="ECO:0000256" key="3">
    <source>
        <dbReference type="ARBA" id="ARBA00022801"/>
    </source>
</evidence>
<organism evidence="9 10">
    <name type="scientific">Anaeramoeba flamelloides</name>
    <dbReference type="NCBI Taxonomy" id="1746091"/>
    <lineage>
        <taxon>Eukaryota</taxon>
        <taxon>Metamonada</taxon>
        <taxon>Anaeramoebidae</taxon>
        <taxon>Anaeramoeba</taxon>
    </lineage>
</organism>
<evidence type="ECO:0000259" key="8">
    <source>
        <dbReference type="PROSITE" id="PS51746"/>
    </source>
</evidence>
<keyword evidence="4 5" id="KW-0904">Protein phosphatase</keyword>
<dbReference type="InterPro" id="IPR036457">
    <property type="entry name" value="PPM-type-like_dom_sf"/>
</dbReference>
<feature type="domain" description="PPM-type phosphatase" evidence="8">
    <location>
        <begin position="18"/>
        <end position="296"/>
    </location>
</feature>
<dbReference type="PROSITE" id="PS50021">
    <property type="entry name" value="CH"/>
    <property type="match status" value="1"/>
</dbReference>
<reference evidence="9" key="1">
    <citation type="submission" date="2022-08" db="EMBL/GenBank/DDBJ databases">
        <title>Novel sulfate-reducing endosymbionts in the free-living metamonad Anaeramoeba.</title>
        <authorList>
            <person name="Jerlstrom-Hultqvist J."/>
            <person name="Cepicka I."/>
            <person name="Gallot-Lavallee L."/>
            <person name="Salas-Leiva D."/>
            <person name="Curtis B.A."/>
            <person name="Zahonova K."/>
            <person name="Pipaliya S."/>
            <person name="Dacks J."/>
            <person name="Roger A.J."/>
        </authorList>
    </citation>
    <scope>NUCLEOTIDE SEQUENCE</scope>
    <source>
        <strain evidence="9">Schooner1</strain>
    </source>
</reference>
<keyword evidence="10" id="KW-1185">Reference proteome</keyword>
<dbReference type="InterPro" id="IPR036872">
    <property type="entry name" value="CH_dom_sf"/>
</dbReference>
<dbReference type="InterPro" id="IPR001715">
    <property type="entry name" value="CH_dom"/>
</dbReference>
<feature type="region of interest" description="Disordered" evidence="6">
    <location>
        <begin position="86"/>
        <end position="112"/>
    </location>
</feature>
<dbReference type="PROSITE" id="PS01032">
    <property type="entry name" value="PPM_1"/>
    <property type="match status" value="1"/>
</dbReference>
<dbReference type="CDD" id="cd00143">
    <property type="entry name" value="PP2Cc"/>
    <property type="match status" value="1"/>
</dbReference>
<name>A0ABQ8X355_9EUKA</name>
<dbReference type="SUPFAM" id="SSF47576">
    <property type="entry name" value="Calponin-homology domain, CH-domain"/>
    <property type="match status" value="1"/>
</dbReference>
<evidence type="ECO:0000256" key="6">
    <source>
        <dbReference type="SAM" id="MobiDB-lite"/>
    </source>
</evidence>
<keyword evidence="3 5" id="KW-0378">Hydrolase</keyword>
<dbReference type="SMART" id="SM00332">
    <property type="entry name" value="PP2Cc"/>
    <property type="match status" value="1"/>
</dbReference>
<dbReference type="Gene3D" id="3.60.40.10">
    <property type="entry name" value="PPM-type phosphatase domain"/>
    <property type="match status" value="1"/>
</dbReference>
<dbReference type="Pfam" id="PF00481">
    <property type="entry name" value="PP2C"/>
    <property type="match status" value="1"/>
</dbReference>
<dbReference type="PANTHER" id="PTHR13832">
    <property type="entry name" value="PROTEIN PHOSPHATASE 2C"/>
    <property type="match status" value="1"/>
</dbReference>
<feature type="domain" description="Calponin-homology (CH)" evidence="7">
    <location>
        <begin position="286"/>
        <end position="369"/>
    </location>
</feature>
<keyword evidence="2" id="KW-0479">Metal-binding</keyword>
<comment type="similarity">
    <text evidence="1 5">Belongs to the PP2C family.</text>
</comment>
<comment type="caution">
    <text evidence="9">The sequence shown here is derived from an EMBL/GenBank/DDBJ whole genome shotgun (WGS) entry which is preliminary data.</text>
</comment>
<dbReference type="Pfam" id="PF00307">
    <property type="entry name" value="CH"/>
    <property type="match status" value="1"/>
</dbReference>
<evidence type="ECO:0000256" key="5">
    <source>
        <dbReference type="RuleBase" id="RU003465"/>
    </source>
</evidence>
<dbReference type="SUPFAM" id="SSF81606">
    <property type="entry name" value="PP2C-like"/>
    <property type="match status" value="1"/>
</dbReference>
<evidence type="ECO:0000259" key="7">
    <source>
        <dbReference type="PROSITE" id="PS50021"/>
    </source>
</evidence>
<sequence length="369" mass="42770">MSQKPNPNKYQNLVSVKSCGVIATRNSRFRRTMEDAHIVVDKLGDKEDQGFFGVYDGHGGSQASNFCKEHLHIEFQKLLKEKEEKEEKEEKKEEKEQEKEQQNEKETTEEKENIDKITEIWKKTYYNIDFQLKNNGIEYPGTTVITSFIRKEEEKRVLYTANVGDARGVLCRNGVAQRLSFDHKASVVEEQERIINQGGFITNNRVVGMIAITRSLGDHSIKEYIINEPYTSRFELTEEDKFIILACDGVWDVMEDQDVVDLVKDMNHSQEMAKKILMTALDKGSTDNISEFTYWINRQLTRRGMWIENFEEQLFDGVILCHVLEIITEKDLKFKKNPKNKIIITSNFHLIVQEIQKSGVNISVNVSGK</sequence>
<evidence type="ECO:0000256" key="1">
    <source>
        <dbReference type="ARBA" id="ARBA00006702"/>
    </source>
</evidence>
<dbReference type="PROSITE" id="PS51746">
    <property type="entry name" value="PPM_2"/>
    <property type="match status" value="1"/>
</dbReference>
<evidence type="ECO:0000313" key="9">
    <source>
        <dbReference type="EMBL" id="KAJ6226625.1"/>
    </source>
</evidence>
<dbReference type="Gene3D" id="1.10.418.10">
    <property type="entry name" value="Calponin-like domain"/>
    <property type="match status" value="1"/>
</dbReference>
<gene>
    <name evidence="9" type="ORF">M0813_10631</name>
</gene>
<evidence type="ECO:0000313" key="10">
    <source>
        <dbReference type="Proteomes" id="UP001150062"/>
    </source>
</evidence>
<protein>
    <submittedName>
        <fullName evidence="9">Phosphatase 2c</fullName>
    </submittedName>
</protein>
<dbReference type="PANTHER" id="PTHR13832:SF837">
    <property type="entry name" value="PROTEIN PHOSPHATASE 2C-LIKE DOMAIN-CONTAINING PROTEIN 1"/>
    <property type="match status" value="1"/>
</dbReference>